<gene>
    <name evidence="1" type="ORF">Sjap_015359</name>
</gene>
<reference evidence="1 2" key="1">
    <citation type="submission" date="2024-01" db="EMBL/GenBank/DDBJ databases">
        <title>Genome assemblies of Stephania.</title>
        <authorList>
            <person name="Yang L."/>
        </authorList>
    </citation>
    <scope>NUCLEOTIDE SEQUENCE [LARGE SCALE GENOMIC DNA]</scope>
    <source>
        <strain evidence="1">QJT</strain>
        <tissue evidence="1">Leaf</tissue>
    </source>
</reference>
<evidence type="ECO:0000313" key="2">
    <source>
        <dbReference type="Proteomes" id="UP001417504"/>
    </source>
</evidence>
<name>A0AAP0IJ88_9MAGN</name>
<dbReference type="EMBL" id="JBBNAE010000006">
    <property type="protein sequence ID" value="KAK9116412.1"/>
    <property type="molecule type" value="Genomic_DNA"/>
</dbReference>
<sequence>MDGIEEFSDLIHKGDGGLEGWIARNYGTLLVNLKDLANANKAYEVSSLSMVLLARIATVCSDSAPGSASLSTVLSEIFEVIQFVERKMRFTSFKNKMKYKFAKAAMEGPSSRDNLLKVFNTSY</sequence>
<dbReference type="AlphaFoldDB" id="A0AAP0IJ88"/>
<protein>
    <submittedName>
        <fullName evidence="1">Uncharacterized protein</fullName>
    </submittedName>
</protein>
<comment type="caution">
    <text evidence="1">The sequence shown here is derived from an EMBL/GenBank/DDBJ whole genome shotgun (WGS) entry which is preliminary data.</text>
</comment>
<organism evidence="1 2">
    <name type="scientific">Stephania japonica</name>
    <dbReference type="NCBI Taxonomy" id="461633"/>
    <lineage>
        <taxon>Eukaryota</taxon>
        <taxon>Viridiplantae</taxon>
        <taxon>Streptophyta</taxon>
        <taxon>Embryophyta</taxon>
        <taxon>Tracheophyta</taxon>
        <taxon>Spermatophyta</taxon>
        <taxon>Magnoliopsida</taxon>
        <taxon>Ranunculales</taxon>
        <taxon>Menispermaceae</taxon>
        <taxon>Menispermoideae</taxon>
        <taxon>Cissampelideae</taxon>
        <taxon>Stephania</taxon>
    </lineage>
</organism>
<keyword evidence="2" id="KW-1185">Reference proteome</keyword>
<accession>A0AAP0IJ88</accession>
<evidence type="ECO:0000313" key="1">
    <source>
        <dbReference type="EMBL" id="KAK9116412.1"/>
    </source>
</evidence>
<dbReference type="Proteomes" id="UP001417504">
    <property type="component" value="Unassembled WGS sequence"/>
</dbReference>
<proteinExistence type="predicted"/>